<dbReference type="EMBL" id="SSTG01000010">
    <property type="protein sequence ID" value="THG54790.1"/>
    <property type="molecule type" value="Genomic_DNA"/>
</dbReference>
<keyword evidence="2" id="KW-1185">Reference proteome</keyword>
<name>A0AC61S7N4_9BACT</name>
<evidence type="ECO:0000313" key="1">
    <source>
        <dbReference type="EMBL" id="THG54790.1"/>
    </source>
</evidence>
<reference evidence="1" key="1">
    <citation type="submission" date="2019-04" db="EMBL/GenBank/DDBJ databases">
        <title>Microbes associate with the intestines of laboratory mice.</title>
        <authorList>
            <person name="Navarre W."/>
            <person name="Wong E."/>
            <person name="Huang K.C."/>
            <person name="Tropini C."/>
            <person name="Ng K."/>
            <person name="Yu B."/>
        </authorList>
    </citation>
    <scope>NUCLEOTIDE SEQUENCE</scope>
    <source>
        <strain evidence="1">NM86_A22</strain>
    </source>
</reference>
<comment type="caution">
    <text evidence="1">The sequence shown here is derived from an EMBL/GenBank/DDBJ whole genome shotgun (WGS) entry which is preliminary data.</text>
</comment>
<organism evidence="1 2">
    <name type="scientific">Muribaculum caecicola</name>
    <dbReference type="NCBI Taxonomy" id="3038144"/>
    <lineage>
        <taxon>Bacteria</taxon>
        <taxon>Pseudomonadati</taxon>
        <taxon>Bacteroidota</taxon>
        <taxon>Bacteroidia</taxon>
        <taxon>Bacteroidales</taxon>
        <taxon>Muribaculaceae</taxon>
        <taxon>Muribaculum</taxon>
    </lineage>
</organism>
<evidence type="ECO:0000313" key="2">
    <source>
        <dbReference type="Proteomes" id="UP000305401"/>
    </source>
</evidence>
<dbReference type="Proteomes" id="UP000305401">
    <property type="component" value="Unassembled WGS sequence"/>
</dbReference>
<proteinExistence type="predicted"/>
<gene>
    <name evidence="1" type="ORF">E5990_01850</name>
</gene>
<sequence length="925" mass="102959">MAILCTTAVSYAQNARMPAVPVDSAVRIGRLDNGLTYYIRHNEYPKGLADFFIAQKVGSVLEEDNQRGLAHFLEHMCFNGTKNFPDSTLLNWAESVGVKFGQNLNAYTSTDETVYYLSKVPVERTGVQDSCLLILHDWADALTLDPKEIDKERGVIHEEWRSRNVGMQRINETIMPVIYPGSRYAHRMPIGTMEVVDNFPYQALRDYYEKWYRPDLQGIVVVGDIDPDRIEAQIKKLFSGIRLDENRAERVYYPVPDTPGTIFAIGKDKEIAQARIEIVYKHDAYPDSLKNTMDYYISQYVIDMASQMLNTRMSDMMTRPETPFTAAGSYYGNFAYSKTKDAFSVVGIGKGDSITPTLEAVYRELLRAAKGFTPSEYDRARAEYLSRLESAYNGRSTRTSNSLGFEYVRNFLDNEPIPGIEKEYSMMKFWAGQIPVEIINKVIPQMIGKDNRLVIAYLPDKDGYVIPDSAALKTIMAAVEAEDIVPYVDSVKTEPLIPNLPKPGKIVGESYDSLYNAEKWVLSNGATVLVKPTDFDDDQIVLVAAANGGTSALPDSETENIMYLPNAMAFSGLGEYGNSDLQKYMAGRQASVNLGLGAATRTISGNCVVKDLQTMMELLYMTFTAFNINESDFAAGQELNRGLLHNQEAMPMFHFQKAVSKNIYDSPRNQLLSLGVIDAADRQGILNIIHDQLADVQDFTFVFTGKINTDSLRRYVEQYIAPIPKGKSLAGVNEAEFSVKPGALTDISTFKMDTPQTYAAVILSGSIPYNARNSFVASMAGQVLTARLLKQIREDMGATYSVGAYCSLNRQGTVNAMLQTALPMKPETKDAVLAAIAAQLEDMAVNISDAELAKVKEFMLKSQTENERKNGPWAGAMSGYSLRPVDTFICAKETITGITPSDIKAFIKELLKQNNYKVIVLDPEM</sequence>
<accession>A0AC61S7N4</accession>
<protein>
    <submittedName>
        <fullName evidence="1">Insulinase family protein</fullName>
    </submittedName>
</protein>